<dbReference type="SUPFAM" id="SSF56784">
    <property type="entry name" value="HAD-like"/>
    <property type="match status" value="1"/>
</dbReference>
<protein>
    <submittedName>
        <fullName evidence="2">Lead, cadmium, zinc and mercury transporting ATPase Copper-translocating P-type ATPase</fullName>
        <ecNumber evidence="2">3.6.3.3</ecNumber>
        <ecNumber evidence="2">3.6.3.4</ecNumber>
        <ecNumber evidence="2">3.6.3.5</ecNumber>
    </submittedName>
</protein>
<dbReference type="GO" id="GO:0000166">
    <property type="term" value="F:nucleotide binding"/>
    <property type="evidence" value="ECO:0007669"/>
    <property type="project" value="InterPro"/>
</dbReference>
<evidence type="ECO:0000256" key="1">
    <source>
        <dbReference type="ARBA" id="ARBA00022967"/>
    </source>
</evidence>
<dbReference type="AlphaFoldDB" id="A0A6J4HMR2"/>
<dbReference type="EC" id="3.6.3.5" evidence="2"/>
<name>A0A6J4HMR2_9PSEU</name>
<accession>A0A6J4HMR2</accession>
<dbReference type="Gene3D" id="3.40.1110.10">
    <property type="entry name" value="Calcium-transporting ATPase, cytoplasmic domain N"/>
    <property type="match status" value="1"/>
</dbReference>
<dbReference type="InterPro" id="IPR023214">
    <property type="entry name" value="HAD_sf"/>
</dbReference>
<dbReference type="Gene3D" id="3.40.50.1000">
    <property type="entry name" value="HAD superfamily/HAD-like"/>
    <property type="match status" value="1"/>
</dbReference>
<dbReference type="Pfam" id="PF00702">
    <property type="entry name" value="Hydrolase"/>
    <property type="match status" value="1"/>
</dbReference>
<organism evidence="2">
    <name type="scientific">uncultured Actinomycetospora sp</name>
    <dbReference type="NCBI Taxonomy" id="1135996"/>
    <lineage>
        <taxon>Bacteria</taxon>
        <taxon>Bacillati</taxon>
        <taxon>Actinomycetota</taxon>
        <taxon>Actinomycetes</taxon>
        <taxon>Pseudonocardiales</taxon>
        <taxon>Pseudonocardiaceae</taxon>
        <taxon>Actinomycetospora</taxon>
        <taxon>environmental samples</taxon>
    </lineage>
</organism>
<dbReference type="GO" id="GO:0005507">
    <property type="term" value="F:copper ion binding"/>
    <property type="evidence" value="ECO:0007669"/>
    <property type="project" value="TreeGrafter"/>
</dbReference>
<sequence>ADGARARLRDRGGDLPAAVDDAALDGLGVTGTVEGVTVVVGRARLLTERGIATDDLADVLARVEAGGATPVAVAWADADGVLRARGVLAVADTVRETSAEAVAALHELGLRTVLLTGDHETVARAVADEVGIDTVIAGVLPE</sequence>
<dbReference type="GO" id="GO:0016020">
    <property type="term" value="C:membrane"/>
    <property type="evidence" value="ECO:0007669"/>
    <property type="project" value="TreeGrafter"/>
</dbReference>
<proteinExistence type="predicted"/>
<dbReference type="PANTHER" id="PTHR43520">
    <property type="entry name" value="ATP7, ISOFORM B"/>
    <property type="match status" value="1"/>
</dbReference>
<dbReference type="GO" id="GO:0055070">
    <property type="term" value="P:copper ion homeostasis"/>
    <property type="evidence" value="ECO:0007669"/>
    <property type="project" value="TreeGrafter"/>
</dbReference>
<dbReference type="InterPro" id="IPR036412">
    <property type="entry name" value="HAD-like_sf"/>
</dbReference>
<dbReference type="PANTHER" id="PTHR43520:SF8">
    <property type="entry name" value="P-TYPE CU(+) TRANSPORTER"/>
    <property type="match status" value="1"/>
</dbReference>
<dbReference type="EC" id="3.6.3.4" evidence="2"/>
<dbReference type="GO" id="GO:0043682">
    <property type="term" value="F:P-type divalent copper transporter activity"/>
    <property type="evidence" value="ECO:0007669"/>
    <property type="project" value="TreeGrafter"/>
</dbReference>
<dbReference type="EMBL" id="CADCTH010000126">
    <property type="protein sequence ID" value="CAA9228586.1"/>
    <property type="molecule type" value="Genomic_DNA"/>
</dbReference>
<reference evidence="2" key="1">
    <citation type="submission" date="2020-02" db="EMBL/GenBank/DDBJ databases">
        <authorList>
            <person name="Meier V. D."/>
        </authorList>
    </citation>
    <scope>NUCLEOTIDE SEQUENCE</scope>
    <source>
        <strain evidence="2">AVDCRST_MAG54</strain>
    </source>
</reference>
<evidence type="ECO:0000313" key="2">
    <source>
        <dbReference type="EMBL" id="CAA9228586.1"/>
    </source>
</evidence>
<keyword evidence="1" id="KW-1278">Translocase</keyword>
<dbReference type="InterPro" id="IPR023299">
    <property type="entry name" value="ATPase_P-typ_cyto_dom_N"/>
</dbReference>
<gene>
    <name evidence="2" type="ORF">AVDCRST_MAG54-913</name>
</gene>
<dbReference type="GO" id="GO:0016787">
    <property type="term" value="F:hydrolase activity"/>
    <property type="evidence" value="ECO:0007669"/>
    <property type="project" value="UniProtKB-KW"/>
</dbReference>
<feature type="non-terminal residue" evidence="2">
    <location>
        <position position="1"/>
    </location>
</feature>
<keyword evidence="2" id="KW-0378">Hydrolase</keyword>
<dbReference type="EC" id="3.6.3.3" evidence="2"/>